<gene>
    <name evidence="2" type="ORF">F383_27161</name>
</gene>
<evidence type="ECO:0000313" key="3">
    <source>
        <dbReference type="Proteomes" id="UP000032142"/>
    </source>
</evidence>
<proteinExistence type="predicted"/>
<organism evidence="2 3">
    <name type="scientific">Gossypium arboreum</name>
    <name type="common">Tree cotton</name>
    <name type="synonym">Gossypium nanking</name>
    <dbReference type="NCBI Taxonomy" id="29729"/>
    <lineage>
        <taxon>Eukaryota</taxon>
        <taxon>Viridiplantae</taxon>
        <taxon>Streptophyta</taxon>
        <taxon>Embryophyta</taxon>
        <taxon>Tracheophyta</taxon>
        <taxon>Spermatophyta</taxon>
        <taxon>Magnoliopsida</taxon>
        <taxon>eudicotyledons</taxon>
        <taxon>Gunneridae</taxon>
        <taxon>Pentapetalae</taxon>
        <taxon>rosids</taxon>
        <taxon>malvids</taxon>
        <taxon>Malvales</taxon>
        <taxon>Malvaceae</taxon>
        <taxon>Malvoideae</taxon>
        <taxon>Gossypium</taxon>
    </lineage>
</organism>
<evidence type="ECO:0000256" key="1">
    <source>
        <dbReference type="SAM" id="MobiDB-lite"/>
    </source>
</evidence>
<feature type="compositionally biased region" description="Basic residues" evidence="1">
    <location>
        <begin position="42"/>
        <end position="52"/>
    </location>
</feature>
<sequence>MRFRVSHSWAIGIDMRSHWFNRKCEGNVNVTKDHGMLQVGIGKHRRVKRARNGPKMEKMGQHGKSTRPGLPYTGRPHGHADHTPVSIWQARAWLEVIAHGHVPTEPKLSPIRKRLILRALRHSEAYKYTLEEEKMGAYRIGSKELLQESRLIHLRSRIHHQD</sequence>
<keyword evidence="3" id="KW-1185">Reference proteome</keyword>
<reference evidence="3" key="1">
    <citation type="submission" date="2014-09" db="EMBL/GenBank/DDBJ databases">
        <authorList>
            <person name="Mudge J."/>
            <person name="Ramaraj T."/>
            <person name="Lindquist I.E."/>
            <person name="Bharti A.K."/>
            <person name="Sundararajan A."/>
            <person name="Cameron C.T."/>
            <person name="Woodward J.E."/>
            <person name="May G.D."/>
            <person name="Brubaker C."/>
            <person name="Broadhvest J."/>
            <person name="Wilkins T.A."/>
        </authorList>
    </citation>
    <scope>NUCLEOTIDE SEQUENCE</scope>
    <source>
        <strain evidence="3">cv. AKA8401</strain>
    </source>
</reference>
<dbReference type="Proteomes" id="UP000032142">
    <property type="component" value="Unassembled WGS sequence"/>
</dbReference>
<name>A0A0B0MS51_GOSAR</name>
<evidence type="ECO:0000313" key="2">
    <source>
        <dbReference type="EMBL" id="KHG03202.1"/>
    </source>
</evidence>
<feature type="region of interest" description="Disordered" evidence="1">
    <location>
        <begin position="40"/>
        <end position="81"/>
    </location>
</feature>
<protein>
    <submittedName>
        <fullName evidence="2">Mannonate dehydratase</fullName>
    </submittedName>
</protein>
<dbReference type="EMBL" id="JRRC01334105">
    <property type="protein sequence ID" value="KHG03202.1"/>
    <property type="molecule type" value="Genomic_DNA"/>
</dbReference>
<comment type="caution">
    <text evidence="2">The sequence shown here is derived from an EMBL/GenBank/DDBJ whole genome shotgun (WGS) entry which is preliminary data.</text>
</comment>
<accession>A0A0B0MS51</accession>
<dbReference type="AlphaFoldDB" id="A0A0B0MS51"/>